<evidence type="ECO:0000313" key="2">
    <source>
        <dbReference type="EMBL" id="PCH33948.1"/>
    </source>
</evidence>
<dbReference type="AlphaFoldDB" id="A0A2H3J8H9"/>
<evidence type="ECO:0000313" key="3">
    <source>
        <dbReference type="Proteomes" id="UP000218811"/>
    </source>
</evidence>
<proteinExistence type="predicted"/>
<accession>A0A2H3J8H9</accession>
<dbReference type="EMBL" id="KB467831">
    <property type="protein sequence ID" value="PCH33948.1"/>
    <property type="molecule type" value="Genomic_DNA"/>
</dbReference>
<reference evidence="2 3" key="1">
    <citation type="journal article" date="2012" name="Science">
        <title>The Paleozoic origin of enzymatic lignin decomposition reconstructed from 31 fungal genomes.</title>
        <authorList>
            <person name="Floudas D."/>
            <person name="Binder M."/>
            <person name="Riley R."/>
            <person name="Barry K."/>
            <person name="Blanchette R.A."/>
            <person name="Henrissat B."/>
            <person name="Martinez A.T."/>
            <person name="Otillar R."/>
            <person name="Spatafora J.W."/>
            <person name="Yadav J.S."/>
            <person name="Aerts A."/>
            <person name="Benoit I."/>
            <person name="Boyd A."/>
            <person name="Carlson A."/>
            <person name="Copeland A."/>
            <person name="Coutinho P.M."/>
            <person name="de Vries R.P."/>
            <person name="Ferreira P."/>
            <person name="Findley K."/>
            <person name="Foster B."/>
            <person name="Gaskell J."/>
            <person name="Glotzer D."/>
            <person name="Gorecki P."/>
            <person name="Heitman J."/>
            <person name="Hesse C."/>
            <person name="Hori C."/>
            <person name="Igarashi K."/>
            <person name="Jurgens J.A."/>
            <person name="Kallen N."/>
            <person name="Kersten P."/>
            <person name="Kohler A."/>
            <person name="Kuees U."/>
            <person name="Kumar T.K.A."/>
            <person name="Kuo A."/>
            <person name="LaButti K."/>
            <person name="Larrondo L.F."/>
            <person name="Lindquist E."/>
            <person name="Ling A."/>
            <person name="Lombard V."/>
            <person name="Lucas S."/>
            <person name="Lundell T."/>
            <person name="Martin R."/>
            <person name="McLaughlin D.J."/>
            <person name="Morgenstern I."/>
            <person name="Morin E."/>
            <person name="Murat C."/>
            <person name="Nagy L.G."/>
            <person name="Nolan M."/>
            <person name="Ohm R.A."/>
            <person name="Patyshakuliyeva A."/>
            <person name="Rokas A."/>
            <person name="Ruiz-Duenas F.J."/>
            <person name="Sabat G."/>
            <person name="Salamov A."/>
            <person name="Samejima M."/>
            <person name="Schmutz J."/>
            <person name="Slot J.C."/>
            <person name="St John F."/>
            <person name="Stenlid J."/>
            <person name="Sun H."/>
            <person name="Sun S."/>
            <person name="Syed K."/>
            <person name="Tsang A."/>
            <person name="Wiebenga A."/>
            <person name="Young D."/>
            <person name="Pisabarro A."/>
            <person name="Eastwood D.C."/>
            <person name="Martin F."/>
            <person name="Cullen D."/>
            <person name="Grigoriev I.V."/>
            <person name="Hibbett D.S."/>
        </authorList>
    </citation>
    <scope>NUCLEOTIDE SEQUENCE [LARGE SCALE GENOMIC DNA]</scope>
    <source>
        <strain evidence="2 3">MD-104</strain>
    </source>
</reference>
<evidence type="ECO:0000256" key="1">
    <source>
        <dbReference type="SAM" id="MobiDB-lite"/>
    </source>
</evidence>
<gene>
    <name evidence="2" type="ORF">WOLCODRAFT_148013</name>
</gene>
<feature type="region of interest" description="Disordered" evidence="1">
    <location>
        <begin position="32"/>
        <end position="69"/>
    </location>
</feature>
<name>A0A2H3J8H9_WOLCO</name>
<feature type="compositionally biased region" description="Basic and acidic residues" evidence="1">
    <location>
        <begin position="45"/>
        <end position="55"/>
    </location>
</feature>
<dbReference type="Proteomes" id="UP000218811">
    <property type="component" value="Unassembled WGS sequence"/>
</dbReference>
<sequence length="69" mass="7598">MSVLLWQQTPQLRQSSAISGDLEGSETAAVPLRNMNVPPSNLSEHLCRRSHDAGKKRVGKRRIGMTGKN</sequence>
<organism evidence="2 3">
    <name type="scientific">Wolfiporia cocos (strain MD-104)</name>
    <name type="common">Brown rot fungus</name>
    <dbReference type="NCBI Taxonomy" id="742152"/>
    <lineage>
        <taxon>Eukaryota</taxon>
        <taxon>Fungi</taxon>
        <taxon>Dikarya</taxon>
        <taxon>Basidiomycota</taxon>
        <taxon>Agaricomycotina</taxon>
        <taxon>Agaricomycetes</taxon>
        <taxon>Polyporales</taxon>
        <taxon>Phaeolaceae</taxon>
        <taxon>Wolfiporia</taxon>
    </lineage>
</organism>
<keyword evidence="3" id="KW-1185">Reference proteome</keyword>
<protein>
    <submittedName>
        <fullName evidence="2">Uncharacterized protein</fullName>
    </submittedName>
</protein>